<reference evidence="1" key="1">
    <citation type="submission" date="2018-11" db="EMBL/GenBank/DDBJ databases">
        <authorList>
            <consortium name="Pathogen Informatics"/>
        </authorList>
    </citation>
    <scope>NUCLEOTIDE SEQUENCE</scope>
</reference>
<dbReference type="AlphaFoldDB" id="A0A448X2V7"/>
<accession>A0A448X2V7</accession>
<dbReference type="EMBL" id="CAAALY010081018">
    <property type="protein sequence ID" value="VEL26551.1"/>
    <property type="molecule type" value="Genomic_DNA"/>
</dbReference>
<keyword evidence="2" id="KW-1185">Reference proteome</keyword>
<evidence type="ECO:0000313" key="1">
    <source>
        <dbReference type="EMBL" id="VEL26551.1"/>
    </source>
</evidence>
<comment type="caution">
    <text evidence="1">The sequence shown here is derived from an EMBL/GenBank/DDBJ whole genome shotgun (WGS) entry which is preliminary data.</text>
</comment>
<name>A0A448X2V7_9PLAT</name>
<organism evidence="1 2">
    <name type="scientific">Protopolystoma xenopodis</name>
    <dbReference type="NCBI Taxonomy" id="117903"/>
    <lineage>
        <taxon>Eukaryota</taxon>
        <taxon>Metazoa</taxon>
        <taxon>Spiralia</taxon>
        <taxon>Lophotrochozoa</taxon>
        <taxon>Platyhelminthes</taxon>
        <taxon>Monogenea</taxon>
        <taxon>Polyopisthocotylea</taxon>
        <taxon>Polystomatidea</taxon>
        <taxon>Polystomatidae</taxon>
        <taxon>Protopolystoma</taxon>
    </lineage>
</organism>
<gene>
    <name evidence="1" type="ORF">PXEA_LOCUS19991</name>
</gene>
<protein>
    <submittedName>
        <fullName evidence="1">Uncharacterized protein</fullName>
    </submittedName>
</protein>
<proteinExistence type="predicted"/>
<sequence>MHEGAHAPLAGATGCVEPEETLDKIDVENRIDDSEDLDTEIGEHETGAQAFTHHANTASVIGPLRQLSSSTLKCKCAELYADSGRQTCAWRLSVKPEPQGFCII</sequence>
<dbReference type="Proteomes" id="UP000784294">
    <property type="component" value="Unassembled WGS sequence"/>
</dbReference>
<evidence type="ECO:0000313" key="2">
    <source>
        <dbReference type="Proteomes" id="UP000784294"/>
    </source>
</evidence>